<dbReference type="PANTHER" id="PTHR43031:SF1">
    <property type="entry name" value="PYRIDINE NUCLEOTIDE-DISULPHIDE OXIDOREDUCTASE"/>
    <property type="match status" value="1"/>
</dbReference>
<evidence type="ECO:0000313" key="14">
    <source>
        <dbReference type="EMBL" id="RHE33220.1"/>
    </source>
</evidence>
<protein>
    <submittedName>
        <fullName evidence="4">Rhodanese-like domain-containing protein</fullName>
    </submittedName>
    <submittedName>
        <fullName evidence="3">Thiosulfate sulfurtransferase glpE</fullName>
        <ecNumber evidence="3">2.8.1.1</ecNumber>
    </submittedName>
</protein>
<evidence type="ECO:0000313" key="8">
    <source>
        <dbReference type="EMBL" id="RGM46352.1"/>
    </source>
</evidence>
<dbReference type="EMBL" id="QSTP01000024">
    <property type="protein sequence ID" value="RGM67641.1"/>
    <property type="molecule type" value="Genomic_DNA"/>
</dbReference>
<dbReference type="Proteomes" id="UP000260642">
    <property type="component" value="Unassembled WGS sequence"/>
</dbReference>
<dbReference type="Proteomes" id="UP000286104">
    <property type="component" value="Unassembled WGS sequence"/>
</dbReference>
<reference evidence="2" key="1">
    <citation type="submission" date="2015-05" db="EMBL/GenBank/DDBJ databases">
        <authorList>
            <person name="Wang D.B."/>
            <person name="Wang M."/>
        </authorList>
    </citation>
    <scope>NUCLEOTIDE SEQUENCE [LARGE SCALE GENOMIC DNA]</scope>
    <source>
        <strain evidence="2">T1-815</strain>
    </source>
</reference>
<evidence type="ECO:0000313" key="4">
    <source>
        <dbReference type="EMBL" id="MCB6960012.1"/>
    </source>
</evidence>
<dbReference type="Proteomes" id="UP001197741">
    <property type="component" value="Unassembled WGS sequence"/>
</dbReference>
<reference evidence="5 32" key="4">
    <citation type="journal article" date="2019" name="Nat. Med.">
        <title>A library of human gut bacterial isolates paired with longitudinal multiomics data enables mechanistic microbiome research.</title>
        <authorList>
            <person name="Poyet M."/>
            <person name="Groussin M."/>
            <person name="Gibbons S.M."/>
            <person name="Avila-Pacheco J."/>
            <person name="Jiang X."/>
            <person name="Kearney S.M."/>
            <person name="Perrotta A.R."/>
            <person name="Berdy B."/>
            <person name="Zhao S."/>
            <person name="Lieberman T.D."/>
            <person name="Swanson P.K."/>
            <person name="Smith M."/>
            <person name="Roesemann S."/>
            <person name="Alexander J.E."/>
            <person name="Rich S.A."/>
            <person name="Livny J."/>
            <person name="Vlamakis H."/>
            <person name="Clish C."/>
            <person name="Bullock K."/>
            <person name="Deik A."/>
            <person name="Scott J."/>
            <person name="Pierce K.A."/>
            <person name="Xavier R.J."/>
            <person name="Alm E.J."/>
        </authorList>
    </citation>
    <scope>NUCLEOTIDE SEQUENCE [LARGE SCALE GENOMIC DNA]</scope>
    <source>
        <strain evidence="5 32">BIOML-A5</strain>
    </source>
</reference>
<evidence type="ECO:0000259" key="1">
    <source>
        <dbReference type="PROSITE" id="PS50206"/>
    </source>
</evidence>
<dbReference type="EC" id="2.8.1.1" evidence="3"/>
<dbReference type="EMBL" id="QSKC01000004">
    <property type="protein sequence ID" value="RHE33220.1"/>
    <property type="molecule type" value="Genomic_DNA"/>
</dbReference>
<evidence type="ECO:0000313" key="30">
    <source>
        <dbReference type="Proteomes" id="UP000286104"/>
    </source>
</evidence>
<dbReference type="EMBL" id="CVRQ01000010">
    <property type="protein sequence ID" value="CRL34188.1"/>
    <property type="molecule type" value="Genomic_DNA"/>
</dbReference>
<dbReference type="InterPro" id="IPR050229">
    <property type="entry name" value="GlpE_sulfurtransferase"/>
</dbReference>
<dbReference type="Proteomes" id="UP000260758">
    <property type="component" value="Unassembled WGS sequence"/>
</dbReference>
<evidence type="ECO:0000313" key="24">
    <source>
        <dbReference type="Proteomes" id="UP000266066"/>
    </source>
</evidence>
<dbReference type="AlphaFoldDB" id="A0A0M6WF68"/>
<evidence type="ECO:0000313" key="16">
    <source>
        <dbReference type="EMBL" id="RHL05529.1"/>
    </source>
</evidence>
<dbReference type="PANTHER" id="PTHR43031">
    <property type="entry name" value="FAD-DEPENDENT OXIDOREDUCTASE"/>
    <property type="match status" value="1"/>
</dbReference>
<evidence type="ECO:0000313" key="29">
    <source>
        <dbReference type="Proteomes" id="UP000285865"/>
    </source>
</evidence>
<evidence type="ECO:0000313" key="26">
    <source>
        <dbReference type="Proteomes" id="UP000283765"/>
    </source>
</evidence>
<evidence type="ECO:0000313" key="2">
    <source>
        <dbReference type="EMBL" id="CRL34188.1"/>
    </source>
</evidence>
<dbReference type="EMBL" id="QRXR01000025">
    <property type="protein sequence ID" value="RGU21096.1"/>
    <property type="molecule type" value="Genomic_DNA"/>
</dbReference>
<dbReference type="CDD" id="cd00158">
    <property type="entry name" value="RHOD"/>
    <property type="match status" value="1"/>
</dbReference>
<feature type="domain" description="Rhodanese" evidence="1">
    <location>
        <begin position="16"/>
        <end position="96"/>
    </location>
</feature>
<evidence type="ECO:0000313" key="31">
    <source>
        <dbReference type="Proteomes" id="UP000286181"/>
    </source>
</evidence>
<evidence type="ECO:0000313" key="13">
    <source>
        <dbReference type="EMBL" id="RHC36579.1"/>
    </source>
</evidence>
<sequence length="105" mass="12071">MKFKIVYADELYKVQKEMNALLIDIRTREEYDRSHWKGALSMPMDITDSYESELDVSQSVIFYCTHGGSSMKLARYLGNRGFDTATVIGGYNAMCGYQKKLQKYG</sequence>
<keyword evidence="3" id="KW-0808">Transferase</keyword>
<dbReference type="EMBL" id="QSOB01000006">
    <property type="protein sequence ID" value="RGI69110.1"/>
    <property type="molecule type" value="Genomic_DNA"/>
</dbReference>
<evidence type="ECO:0000313" key="10">
    <source>
        <dbReference type="EMBL" id="RGR53104.1"/>
    </source>
</evidence>
<dbReference type="EMBL" id="QSQP01000006">
    <property type="protein sequence ID" value="RGK43528.1"/>
    <property type="molecule type" value="Genomic_DNA"/>
</dbReference>
<dbReference type="EMBL" id="QRON01000015">
    <property type="protein sequence ID" value="RHL26180.1"/>
    <property type="molecule type" value="Genomic_DNA"/>
</dbReference>
<evidence type="ECO:0000313" key="20">
    <source>
        <dbReference type="Proteomes" id="UP000260642"/>
    </source>
</evidence>
<keyword evidence="18" id="KW-1185">Reference proteome</keyword>
<dbReference type="GO" id="GO:0004792">
    <property type="term" value="F:thiosulfate-cyanide sulfurtransferase activity"/>
    <property type="evidence" value="ECO:0007669"/>
    <property type="project" value="UniProtKB-EC"/>
</dbReference>
<gene>
    <name evidence="3" type="primary">glpE</name>
    <name evidence="17" type="ORF">DW028_13805</name>
    <name evidence="16" type="ORF">DW038_06345</name>
    <name evidence="15" type="ORF">DW172_15145</name>
    <name evidence="14" type="ORF">DW753_04955</name>
    <name evidence="13" type="ORF">DW848_13835</name>
    <name evidence="12" type="ORF">DWW89_12940</name>
    <name evidence="11" type="ORF">DWX06_00375</name>
    <name evidence="10" type="ORF">DWY38_12545</name>
    <name evidence="9" type="ORF">DXB99_15930</name>
    <name evidence="8" type="ORF">DXC13_12150</name>
    <name evidence="7" type="ORF">DXD13_05945</name>
    <name evidence="6" type="ORF">DXD95_05435</name>
    <name evidence="3" type="ORF">ERS852497_01888</name>
    <name evidence="5" type="ORF">GKE44_12785</name>
    <name evidence="4" type="ORF">LIZ82_03725</name>
    <name evidence="2" type="ORF">T1815_07661</name>
</gene>
<dbReference type="EMBL" id="QRUJ01000015">
    <property type="protein sequence ID" value="RGR53104.1"/>
    <property type="molecule type" value="Genomic_DNA"/>
</dbReference>
<evidence type="ECO:0000313" key="15">
    <source>
        <dbReference type="EMBL" id="RHI17360.1"/>
    </source>
</evidence>
<dbReference type="Proteomes" id="UP000261052">
    <property type="component" value="Unassembled WGS sequence"/>
</dbReference>
<dbReference type="Proteomes" id="UP000095602">
    <property type="component" value="Unassembled WGS sequence"/>
</dbReference>
<evidence type="ECO:0000313" key="19">
    <source>
        <dbReference type="Proteomes" id="UP000095602"/>
    </source>
</evidence>
<reference evidence="18" key="2">
    <citation type="submission" date="2015-05" db="EMBL/GenBank/DDBJ databases">
        <authorList>
            <consortium name="Pathogen Informatics"/>
        </authorList>
    </citation>
    <scope>NUCLEOTIDE SEQUENCE [LARGE SCALE GENOMIC DNA]</scope>
    <source>
        <strain evidence="3 19">2789STDY5834884</strain>
        <strain evidence="18">T1-815</strain>
    </source>
</reference>
<dbReference type="Proteomes" id="UP000283765">
    <property type="component" value="Unassembled WGS sequence"/>
</dbReference>
<evidence type="ECO:0000313" key="9">
    <source>
        <dbReference type="EMBL" id="RGM67641.1"/>
    </source>
</evidence>
<dbReference type="Proteomes" id="UP000465607">
    <property type="component" value="Unassembled WGS sequence"/>
</dbReference>
<dbReference type="EMBL" id="QSTI01000022">
    <property type="protein sequence ID" value="RGM46352.1"/>
    <property type="molecule type" value="Genomic_DNA"/>
</dbReference>
<dbReference type="Proteomes" id="UP000260717">
    <property type="component" value="Unassembled WGS sequence"/>
</dbReference>
<reference evidence="4" key="5">
    <citation type="submission" date="2021-10" db="EMBL/GenBank/DDBJ databases">
        <title>Collection of gut derived symbiotic bacterial strains cultured from healthy donors.</title>
        <authorList>
            <person name="Lin H."/>
            <person name="Littmann E."/>
            <person name="Kohout C."/>
            <person name="Pamer E.G."/>
        </authorList>
    </citation>
    <scope>NUCLEOTIDE SEQUENCE</scope>
    <source>
        <strain evidence="4">DFI.7.28A</strain>
    </source>
</reference>
<evidence type="ECO:0000313" key="23">
    <source>
        <dbReference type="Proteomes" id="UP000261052"/>
    </source>
</evidence>
<dbReference type="Proteomes" id="UP000283297">
    <property type="component" value="Unassembled WGS sequence"/>
</dbReference>
<name>A0A0M6WF68_9FIRM</name>
<dbReference type="EMBL" id="QRKN01000021">
    <property type="protein sequence ID" value="RHI17360.1"/>
    <property type="molecule type" value="Genomic_DNA"/>
</dbReference>
<evidence type="ECO:0000313" key="5">
    <source>
        <dbReference type="EMBL" id="MSD27994.1"/>
    </source>
</evidence>
<proteinExistence type="predicted"/>
<dbReference type="Proteomes" id="UP000284296">
    <property type="component" value="Unassembled WGS sequence"/>
</dbReference>
<dbReference type="SUPFAM" id="SSF52821">
    <property type="entry name" value="Rhodanese/Cell cycle control phosphatase"/>
    <property type="match status" value="1"/>
</dbReference>
<evidence type="ECO:0000313" key="3">
    <source>
        <dbReference type="EMBL" id="CUP10342.1"/>
    </source>
</evidence>
<dbReference type="Proteomes" id="UP000049472">
    <property type="component" value="Unassembled WGS sequence"/>
</dbReference>
<evidence type="ECO:0000313" key="21">
    <source>
        <dbReference type="Proteomes" id="UP000260717"/>
    </source>
</evidence>
<dbReference type="InterPro" id="IPR036873">
    <property type="entry name" value="Rhodanese-like_dom_sf"/>
</dbReference>
<dbReference type="Proteomes" id="UP000286181">
    <property type="component" value="Unassembled WGS sequence"/>
</dbReference>
<dbReference type="PROSITE" id="PS50206">
    <property type="entry name" value="RHODANESE_3"/>
    <property type="match status" value="1"/>
</dbReference>
<dbReference type="Pfam" id="PF00581">
    <property type="entry name" value="Rhodanese"/>
    <property type="match status" value="1"/>
</dbReference>
<dbReference type="Proteomes" id="UP000285865">
    <property type="component" value="Unassembled WGS sequence"/>
</dbReference>
<evidence type="ECO:0000313" key="17">
    <source>
        <dbReference type="EMBL" id="RHL26180.1"/>
    </source>
</evidence>
<dbReference type="RefSeq" id="WP_015568991.1">
    <property type="nucleotide sequence ID" value="NZ_AP031452.1"/>
</dbReference>
<dbReference type="EMBL" id="QROF01000004">
    <property type="protein sequence ID" value="RHL05529.1"/>
    <property type="molecule type" value="Genomic_DNA"/>
</dbReference>
<evidence type="ECO:0000313" key="32">
    <source>
        <dbReference type="Proteomes" id="UP000465607"/>
    </source>
</evidence>
<dbReference type="EMBL" id="WKQV01000031">
    <property type="protein sequence ID" value="MSD27994.1"/>
    <property type="molecule type" value="Genomic_DNA"/>
</dbReference>
<evidence type="ECO:0000313" key="6">
    <source>
        <dbReference type="EMBL" id="RGI69110.1"/>
    </source>
</evidence>
<dbReference type="Proteomes" id="UP000266066">
    <property type="component" value="Unassembled WGS sequence"/>
</dbReference>
<dbReference type="InterPro" id="IPR001763">
    <property type="entry name" value="Rhodanese-like_dom"/>
</dbReference>
<dbReference type="SMART" id="SM00450">
    <property type="entry name" value="RHOD"/>
    <property type="match status" value="1"/>
</dbReference>
<evidence type="ECO:0000313" key="7">
    <source>
        <dbReference type="EMBL" id="RGK43528.1"/>
    </source>
</evidence>
<dbReference type="EMBL" id="QSHU01000024">
    <property type="protein sequence ID" value="RHC36579.1"/>
    <property type="molecule type" value="Genomic_DNA"/>
</dbReference>
<evidence type="ECO:0000313" key="12">
    <source>
        <dbReference type="EMBL" id="RGU21096.1"/>
    </source>
</evidence>
<evidence type="ECO:0000313" key="18">
    <source>
        <dbReference type="Proteomes" id="UP000049472"/>
    </source>
</evidence>
<dbReference type="Gene3D" id="3.40.250.10">
    <property type="entry name" value="Rhodanese-like domain"/>
    <property type="match status" value="1"/>
</dbReference>
<accession>A0A0M6WF68</accession>
<dbReference type="EMBL" id="QRXG01000001">
    <property type="protein sequence ID" value="RGT84634.1"/>
    <property type="molecule type" value="Genomic_DNA"/>
</dbReference>
<organism evidence="2 18">
    <name type="scientific">Agathobacter rectalis</name>
    <dbReference type="NCBI Taxonomy" id="39491"/>
    <lineage>
        <taxon>Bacteria</taxon>
        <taxon>Bacillati</taxon>
        <taxon>Bacillota</taxon>
        <taxon>Clostridia</taxon>
        <taxon>Lachnospirales</taxon>
        <taxon>Lachnospiraceae</taxon>
        <taxon>Agathobacter</taxon>
    </lineage>
</organism>
<reference evidence="20 21" key="3">
    <citation type="submission" date="2018-08" db="EMBL/GenBank/DDBJ databases">
        <title>A genome reference for cultivated species of the human gut microbiota.</title>
        <authorList>
            <person name="Zou Y."/>
            <person name="Xue W."/>
            <person name="Luo G."/>
        </authorList>
    </citation>
    <scope>NUCLEOTIDE SEQUENCE [LARGE SCALE GENOMIC DNA]</scope>
    <source>
        <strain evidence="12 26">AF17-27</strain>
        <strain evidence="11 27">AF18-16LB</strain>
        <strain evidence="10 24">AF25-15</strain>
        <strain evidence="17 25">AF38-24</strain>
        <strain evidence="16 31">AF39-14AC</strain>
        <strain evidence="15 29">AM16-11</strain>
        <strain evidence="14 28">AM29-10</strain>
        <strain evidence="13 30">AM36-3AA</strain>
        <strain evidence="9 22">OM07-13</strain>
        <strain evidence="8 21">OM08-12AT</strain>
        <strain evidence="7 23">TF11-15AC</strain>
        <strain evidence="6 20">TM10-3</strain>
    </source>
</reference>
<evidence type="ECO:0000313" key="27">
    <source>
        <dbReference type="Proteomes" id="UP000284296"/>
    </source>
</evidence>
<dbReference type="EMBL" id="CZAJ01000017">
    <property type="protein sequence ID" value="CUP10342.1"/>
    <property type="molecule type" value="Genomic_DNA"/>
</dbReference>
<dbReference type="EMBL" id="JAJCJQ010000003">
    <property type="protein sequence ID" value="MCB6960012.1"/>
    <property type="molecule type" value="Genomic_DNA"/>
</dbReference>
<dbReference type="Proteomes" id="UP000285290">
    <property type="component" value="Unassembled WGS sequence"/>
</dbReference>
<evidence type="ECO:0000313" key="22">
    <source>
        <dbReference type="Proteomes" id="UP000260758"/>
    </source>
</evidence>
<evidence type="ECO:0000313" key="25">
    <source>
        <dbReference type="Proteomes" id="UP000283297"/>
    </source>
</evidence>
<evidence type="ECO:0000313" key="28">
    <source>
        <dbReference type="Proteomes" id="UP000285290"/>
    </source>
</evidence>
<evidence type="ECO:0000313" key="11">
    <source>
        <dbReference type="EMBL" id="RGT84634.1"/>
    </source>
</evidence>